<dbReference type="SUPFAM" id="SSF46785">
    <property type="entry name" value="Winged helix' DNA-binding domain"/>
    <property type="match status" value="1"/>
</dbReference>
<dbReference type="RefSeq" id="XP_030843841.1">
    <property type="nucleotide sequence ID" value="XM_030987981.1"/>
</dbReference>
<dbReference type="GO" id="GO:0005829">
    <property type="term" value="C:cytosol"/>
    <property type="evidence" value="ECO:0000318"/>
    <property type="project" value="GO_Central"/>
</dbReference>
<dbReference type="GO" id="GO:0006511">
    <property type="term" value="P:ubiquitin-dependent protein catabolic process"/>
    <property type="evidence" value="ECO:0000318"/>
    <property type="project" value="GO_Central"/>
</dbReference>
<evidence type="ECO:0000256" key="4">
    <source>
        <dbReference type="ARBA" id="ARBA00015732"/>
    </source>
</evidence>
<name>A0A7M7P4S5_STRPU</name>
<dbReference type="RefSeq" id="XP_030843842.1">
    <property type="nucleotide sequence ID" value="XM_030987982.1"/>
</dbReference>
<dbReference type="SMART" id="SM00088">
    <property type="entry name" value="PINT"/>
    <property type="match status" value="1"/>
</dbReference>
<dbReference type="InterPro" id="IPR036390">
    <property type="entry name" value="WH_DNA-bd_sf"/>
</dbReference>
<dbReference type="Proteomes" id="UP000007110">
    <property type="component" value="Unassembled WGS sequence"/>
</dbReference>
<comment type="function">
    <text evidence="1">Component of the 26S proteasome, a multiprotein complex involved in the ATP-dependent degradation of ubiquitinated proteins. This complex plays a key role in the maintenance of protein homeostasis by removing misfolded or damaged proteins, which could impair cellular functions, and by removing proteins whose functions are no longer required. Therefore, the proteasome participates in numerous cellular processes, including cell cycle progression, apoptosis, or DNA damage repair.</text>
</comment>
<evidence type="ECO:0000256" key="3">
    <source>
        <dbReference type="ARBA" id="ARBA00011441"/>
    </source>
</evidence>
<evidence type="ECO:0000256" key="1">
    <source>
        <dbReference type="ARBA" id="ARBA00002362"/>
    </source>
</evidence>
<dbReference type="Pfam" id="PF22037">
    <property type="entry name" value="PSD13_N"/>
    <property type="match status" value="1"/>
</dbReference>
<dbReference type="EnsemblMetazoa" id="XM_030987982">
    <property type="protein sequence ID" value="XP_030843842"/>
    <property type="gene ID" value="LOC753141"/>
</dbReference>
<reference evidence="11" key="1">
    <citation type="submission" date="2015-02" db="EMBL/GenBank/DDBJ databases">
        <title>Genome sequencing for Strongylocentrotus purpuratus.</title>
        <authorList>
            <person name="Murali S."/>
            <person name="Liu Y."/>
            <person name="Vee V."/>
            <person name="English A."/>
            <person name="Wang M."/>
            <person name="Skinner E."/>
            <person name="Han Y."/>
            <person name="Muzny D.M."/>
            <person name="Worley K.C."/>
            <person name="Gibbs R.A."/>
        </authorList>
    </citation>
    <scope>NUCLEOTIDE SEQUENCE</scope>
</reference>
<dbReference type="EnsemblMetazoa" id="XM_030987983">
    <property type="protein sequence ID" value="XP_030843843"/>
    <property type="gene ID" value="LOC753141"/>
</dbReference>
<proteinExistence type="inferred from homology"/>
<dbReference type="PANTHER" id="PTHR10539:SF0">
    <property type="entry name" value="26S PROTEASOME NON-ATPASE REGULATORY SUBUNIT 13"/>
    <property type="match status" value="1"/>
</dbReference>
<dbReference type="PROSITE" id="PS50250">
    <property type="entry name" value="PCI"/>
    <property type="match status" value="1"/>
</dbReference>
<dbReference type="InterPro" id="IPR054179">
    <property type="entry name" value="PSD13_N"/>
</dbReference>
<dbReference type="GO" id="GO:0005634">
    <property type="term" value="C:nucleus"/>
    <property type="evidence" value="ECO:0000318"/>
    <property type="project" value="GO_Central"/>
</dbReference>
<organism evidence="10 11">
    <name type="scientific">Strongylocentrotus purpuratus</name>
    <name type="common">Purple sea urchin</name>
    <dbReference type="NCBI Taxonomy" id="7668"/>
    <lineage>
        <taxon>Eukaryota</taxon>
        <taxon>Metazoa</taxon>
        <taxon>Echinodermata</taxon>
        <taxon>Eleutherozoa</taxon>
        <taxon>Echinozoa</taxon>
        <taxon>Echinoidea</taxon>
        <taxon>Euechinoidea</taxon>
        <taxon>Echinacea</taxon>
        <taxon>Camarodonta</taxon>
        <taxon>Echinidea</taxon>
        <taxon>Strongylocentrotidae</taxon>
        <taxon>Strongylocentrotus</taxon>
    </lineage>
</organism>
<dbReference type="InterPro" id="IPR035298">
    <property type="entry name" value="PSMD13"/>
</dbReference>
<dbReference type="CTD" id="5719"/>
<dbReference type="GeneID" id="753141"/>
<evidence type="ECO:0000313" key="10">
    <source>
        <dbReference type="EnsemblMetazoa" id="XP_030843843"/>
    </source>
</evidence>
<dbReference type="Pfam" id="PF01399">
    <property type="entry name" value="PCI"/>
    <property type="match status" value="1"/>
</dbReference>
<evidence type="ECO:0000256" key="5">
    <source>
        <dbReference type="ARBA" id="ARBA00022942"/>
    </source>
</evidence>
<comment type="similarity">
    <text evidence="2">Belongs to the proteasome subunit S11 family.</text>
</comment>
<dbReference type="PANTHER" id="PTHR10539">
    <property type="entry name" value="26S PROTEASOME NON-ATPASE REGULATORY SUBUNIT 13"/>
    <property type="match status" value="1"/>
</dbReference>
<sequence length="379" mass="43373">MRDVSGYLAEQKRQASADVAETWNEIEELYNKKLWHQLTVKLLDFVNHEQFAQGDGLLKLYENFLSDFEHRINPLSLAELATVIVKQVPDYTEALTFIEKIYEKVKATDQAGILCLTVGGMMKLKVNDLEGTKVKVEEVQKILDNYDGVTTVHARFYDLSSNYYKVTGNHALYYRDALRYLGCLDIKDIGEEERRERAFNLGLAALLGDGVYNFGELLAHPVLESLRTTDKTWLVDLLFAFNRGNLDQFESMAQVWKQQPDLATSELPLRQKISLLCLMEMTFTRPANNRSLTFAEIAQAAKLPLNEVEILVMKALSLGLVKGSIDQVESKVHMTWVQPRVLDAKQIATMQTRLGEWCEYIKNTHVMLEDRAQDILDRN</sequence>
<dbReference type="OrthoDB" id="1093at2759"/>
<dbReference type="OMA" id="SFEDYWE"/>
<reference evidence="10" key="2">
    <citation type="submission" date="2021-01" db="UniProtKB">
        <authorList>
            <consortium name="EnsemblMetazoa"/>
        </authorList>
    </citation>
    <scope>IDENTIFICATION</scope>
</reference>
<evidence type="ECO:0000256" key="8">
    <source>
        <dbReference type="ARBA" id="ARBA00032323"/>
    </source>
</evidence>
<dbReference type="GO" id="GO:0005198">
    <property type="term" value="F:structural molecule activity"/>
    <property type="evidence" value="ECO:0000318"/>
    <property type="project" value="GO_Central"/>
</dbReference>
<dbReference type="GO" id="GO:0008541">
    <property type="term" value="C:proteasome regulatory particle, lid subcomplex"/>
    <property type="evidence" value="ECO:0000318"/>
    <property type="project" value="GO_Central"/>
</dbReference>
<evidence type="ECO:0000259" key="9">
    <source>
        <dbReference type="PROSITE" id="PS50250"/>
    </source>
</evidence>
<evidence type="ECO:0000256" key="6">
    <source>
        <dbReference type="ARBA" id="ARBA00029749"/>
    </source>
</evidence>
<dbReference type="RefSeq" id="XP_030843843.1">
    <property type="nucleotide sequence ID" value="XM_030987983.1"/>
</dbReference>
<dbReference type="FunCoup" id="A0A7M7P4S5">
    <property type="interactions" value="2532"/>
</dbReference>
<dbReference type="InParanoid" id="A0A7M7P4S5"/>
<evidence type="ECO:0000313" key="11">
    <source>
        <dbReference type="Proteomes" id="UP000007110"/>
    </source>
</evidence>
<dbReference type="AlphaFoldDB" id="A0A7M7P4S5"/>
<comment type="subunit">
    <text evidence="3">Component of the 19S proteasome regulatory particle complex. The 26S proteasome consists of a 20S core particle (CP) and two 19S regulatory subunits (RP). The regulatory particle is made of a lid composed of 9 subunits including PSMD13, a base containing 6 ATPases and few additional components.</text>
</comment>
<dbReference type="KEGG" id="spu:753141"/>
<evidence type="ECO:0000256" key="7">
    <source>
        <dbReference type="ARBA" id="ARBA00031303"/>
    </source>
</evidence>
<protein>
    <recommendedName>
        <fullName evidence="4">26S proteasome non-ATPase regulatory subunit 13</fullName>
    </recommendedName>
    <alternativeName>
        <fullName evidence="6">26S proteasome regulatory subunit RPN9</fullName>
    </alternativeName>
    <alternativeName>
        <fullName evidence="8">26S proteasome regulatory subunit S11</fullName>
    </alternativeName>
    <alternativeName>
        <fullName evidence="7">26S proteasome regulatory subunit p40.5</fullName>
    </alternativeName>
</protein>
<feature type="domain" description="PCI" evidence="9">
    <location>
        <begin position="172"/>
        <end position="339"/>
    </location>
</feature>
<keyword evidence="5" id="KW-0647">Proteasome</keyword>
<evidence type="ECO:0000256" key="2">
    <source>
        <dbReference type="ARBA" id="ARBA00006207"/>
    </source>
</evidence>
<dbReference type="EnsemblMetazoa" id="XM_030987981">
    <property type="protein sequence ID" value="XP_030843841"/>
    <property type="gene ID" value="LOC753141"/>
</dbReference>
<dbReference type="InterPro" id="IPR000717">
    <property type="entry name" value="PCI_dom"/>
</dbReference>
<accession>A0A7M7P4S5</accession>
<keyword evidence="11" id="KW-1185">Reference proteome</keyword>